<dbReference type="InterPro" id="IPR016181">
    <property type="entry name" value="Acyl_CoA_acyltransferase"/>
</dbReference>
<dbReference type="EMBL" id="JAEDXU010000007">
    <property type="protein sequence ID" value="MBP1047387.1"/>
    <property type="molecule type" value="Genomic_DNA"/>
</dbReference>
<reference evidence="2 3" key="1">
    <citation type="submission" date="2020-12" db="EMBL/GenBank/DDBJ databases">
        <title>Vagococcus allomyrinae sp. nov. and Enterococcus lavae sp. nov., isolated from the larvae of Allomyrina dichotoma.</title>
        <authorList>
            <person name="Lee S.D."/>
        </authorList>
    </citation>
    <scope>NUCLEOTIDE SEQUENCE [LARGE SCALE GENOMIC DNA]</scope>
    <source>
        <strain evidence="2 3">BWM-S5</strain>
    </source>
</reference>
<feature type="domain" description="N-acetyltransferase" evidence="1">
    <location>
        <begin position="1"/>
        <end position="146"/>
    </location>
</feature>
<evidence type="ECO:0000259" key="1">
    <source>
        <dbReference type="PROSITE" id="PS51186"/>
    </source>
</evidence>
<dbReference type="PROSITE" id="PS51186">
    <property type="entry name" value="GNAT"/>
    <property type="match status" value="1"/>
</dbReference>
<dbReference type="SUPFAM" id="SSF55729">
    <property type="entry name" value="Acyl-CoA N-acyltransferases (Nat)"/>
    <property type="match status" value="1"/>
</dbReference>
<dbReference type="InterPro" id="IPR039143">
    <property type="entry name" value="GNPNAT1-like"/>
</dbReference>
<sequence>MKSFTFVINNTSWQRAAALFVRMNVFVLERNIAIEDEFDENDTDGTTYAVAYKDNLPVATARFTQVNETAAKITRVATMKEYRGFHLGSKLIQLMEEHADSMGVTTLDIHSELTAVEFYKKCGYVLSSEIYLEDGVECQTLTKQLK</sequence>
<protein>
    <submittedName>
        <fullName evidence="2">GNAT family N-acetyltransferase</fullName>
    </submittedName>
</protein>
<evidence type="ECO:0000313" key="2">
    <source>
        <dbReference type="EMBL" id="MBP1047387.1"/>
    </source>
</evidence>
<dbReference type="RefSeq" id="WP_209558165.1">
    <property type="nucleotide sequence ID" value="NZ_JAEDXU010000007.1"/>
</dbReference>
<dbReference type="Proteomes" id="UP000673375">
    <property type="component" value="Unassembled WGS sequence"/>
</dbReference>
<accession>A0ABS4CLA3</accession>
<evidence type="ECO:0000313" key="3">
    <source>
        <dbReference type="Proteomes" id="UP000673375"/>
    </source>
</evidence>
<dbReference type="PANTHER" id="PTHR13355">
    <property type="entry name" value="GLUCOSAMINE 6-PHOSPHATE N-ACETYLTRANSFERASE"/>
    <property type="match status" value="1"/>
</dbReference>
<gene>
    <name evidence="2" type="ORF">I6N96_13970</name>
</gene>
<comment type="caution">
    <text evidence="2">The sequence shown here is derived from an EMBL/GenBank/DDBJ whole genome shotgun (WGS) entry which is preliminary data.</text>
</comment>
<name>A0ABS4CLA3_9ENTE</name>
<dbReference type="CDD" id="cd04301">
    <property type="entry name" value="NAT_SF"/>
    <property type="match status" value="1"/>
</dbReference>
<organism evidence="2 3">
    <name type="scientific">Enterococcus larvae</name>
    <dbReference type="NCBI Taxonomy" id="2794352"/>
    <lineage>
        <taxon>Bacteria</taxon>
        <taxon>Bacillati</taxon>
        <taxon>Bacillota</taxon>
        <taxon>Bacilli</taxon>
        <taxon>Lactobacillales</taxon>
        <taxon>Enterococcaceae</taxon>
        <taxon>Enterococcus</taxon>
    </lineage>
</organism>
<proteinExistence type="predicted"/>
<dbReference type="InterPro" id="IPR000182">
    <property type="entry name" value="GNAT_dom"/>
</dbReference>
<keyword evidence="3" id="KW-1185">Reference proteome</keyword>
<dbReference type="Pfam" id="PF00583">
    <property type="entry name" value="Acetyltransf_1"/>
    <property type="match status" value="1"/>
</dbReference>
<dbReference type="Gene3D" id="3.40.630.30">
    <property type="match status" value="1"/>
</dbReference>